<name>A0A7Y6Q5C9_9HYPH</name>
<organism evidence="1 2">
    <name type="scientific">Ensifer oleiphilus</name>
    <dbReference type="NCBI Taxonomy" id="2742698"/>
    <lineage>
        <taxon>Bacteria</taxon>
        <taxon>Pseudomonadati</taxon>
        <taxon>Pseudomonadota</taxon>
        <taxon>Alphaproteobacteria</taxon>
        <taxon>Hyphomicrobiales</taxon>
        <taxon>Rhizobiaceae</taxon>
        <taxon>Sinorhizobium/Ensifer group</taxon>
        <taxon>Ensifer</taxon>
    </lineage>
</organism>
<gene>
    <name evidence="1" type="ORF">HT585_10985</name>
</gene>
<dbReference type="AlphaFoldDB" id="A0A7Y6Q5C9"/>
<evidence type="ECO:0000313" key="1">
    <source>
        <dbReference type="EMBL" id="NVD39383.1"/>
    </source>
</evidence>
<proteinExistence type="predicted"/>
<reference evidence="1 2" key="1">
    <citation type="submission" date="2020-06" db="EMBL/GenBank/DDBJ databases">
        <authorList>
            <person name="Grouzdev D.S."/>
        </authorList>
    </citation>
    <scope>NUCLEOTIDE SEQUENCE [LARGE SCALE GENOMIC DNA]</scope>
    <source>
        <strain evidence="1 2">HO-A22</strain>
    </source>
</reference>
<sequence>MTQQVILAIAQAIGAGKARAIRERASPQEVDELGLLPSDCHSNAEKFASARGGRVVRGWLAGRNFFIPHSVVDLHGVLHEATPVDNALYDACVFVAEKDVPAVDWSKEPPVLFCE</sequence>
<dbReference type="Proteomes" id="UP000520198">
    <property type="component" value="Unassembled WGS sequence"/>
</dbReference>
<comment type="caution">
    <text evidence="1">The sequence shown here is derived from an EMBL/GenBank/DDBJ whole genome shotgun (WGS) entry which is preliminary data.</text>
</comment>
<dbReference type="EMBL" id="JABWDU010000002">
    <property type="protein sequence ID" value="NVD39383.1"/>
    <property type="molecule type" value="Genomic_DNA"/>
</dbReference>
<accession>A0A7Y6Q5C9</accession>
<evidence type="ECO:0000313" key="2">
    <source>
        <dbReference type="Proteomes" id="UP000520198"/>
    </source>
</evidence>
<dbReference type="RefSeq" id="WP_176352928.1">
    <property type="nucleotide sequence ID" value="NZ_JABWDU010000002.1"/>
</dbReference>
<protein>
    <submittedName>
        <fullName evidence="1">Uncharacterized protein</fullName>
    </submittedName>
</protein>
<keyword evidence="2" id="KW-1185">Reference proteome</keyword>